<dbReference type="Proteomes" id="UP000266340">
    <property type="component" value="Unassembled WGS sequence"/>
</dbReference>
<evidence type="ECO:0000259" key="8">
    <source>
        <dbReference type="PROSITE" id="PS50928"/>
    </source>
</evidence>
<comment type="similarity">
    <text evidence="7">Belongs to the binding-protein-dependent transport system permease family.</text>
</comment>
<keyword evidence="5 7" id="KW-1133">Transmembrane helix</keyword>
<dbReference type="PANTHER" id="PTHR32243">
    <property type="entry name" value="MALTOSE TRANSPORT SYSTEM PERMEASE-RELATED"/>
    <property type="match status" value="1"/>
</dbReference>
<protein>
    <submittedName>
        <fullName evidence="9">Sugar ABC transporter permease</fullName>
    </submittedName>
</protein>
<dbReference type="OrthoDB" id="9794684at2"/>
<reference evidence="9 10" key="1">
    <citation type="submission" date="2018-09" db="EMBL/GenBank/DDBJ databases">
        <title>Cohnella cavernae sp. nov., isolated from a karst cave.</title>
        <authorList>
            <person name="Zhu H."/>
        </authorList>
    </citation>
    <scope>NUCLEOTIDE SEQUENCE [LARGE SCALE GENOMIC DNA]</scope>
    <source>
        <strain evidence="9 10">K2E09-144</strain>
    </source>
</reference>
<dbReference type="SUPFAM" id="SSF161098">
    <property type="entry name" value="MetI-like"/>
    <property type="match status" value="1"/>
</dbReference>
<evidence type="ECO:0000256" key="5">
    <source>
        <dbReference type="ARBA" id="ARBA00022989"/>
    </source>
</evidence>
<dbReference type="CDD" id="cd06261">
    <property type="entry name" value="TM_PBP2"/>
    <property type="match status" value="1"/>
</dbReference>
<dbReference type="GO" id="GO:0015423">
    <property type="term" value="F:ABC-type maltose transporter activity"/>
    <property type="evidence" value="ECO:0007669"/>
    <property type="project" value="TreeGrafter"/>
</dbReference>
<evidence type="ECO:0000256" key="4">
    <source>
        <dbReference type="ARBA" id="ARBA00022692"/>
    </source>
</evidence>
<dbReference type="GO" id="GO:0042956">
    <property type="term" value="P:maltodextrin transmembrane transport"/>
    <property type="evidence" value="ECO:0007669"/>
    <property type="project" value="TreeGrafter"/>
</dbReference>
<proteinExistence type="inferred from homology"/>
<sequence length="252" mass="28298">MYPALWVVMSSFRPGTALHSEQLIPHSFTLEHYRTLFDKYPFAQWFANTLKVSFFTMIFSTIIVTLTGYVFSRFRFKGRKKIMLGLLVIGMFPGFMSMIAVYILLLQLKLLDTHMALIVVYSAGASMGYLYVKSFFDTIPSSLIDAAKIDGASHWTIFVKIMLPLSKPMLVFIALTSFSSGFVDFIFANMVLTDDDKLTLAVGLFKMVKIKFATEFTLFAAGCVLVAVPITLLFVFLQRFLIEGLTAGAEKG</sequence>
<feature type="transmembrane region" description="Helical" evidence="7">
    <location>
        <begin position="52"/>
        <end position="71"/>
    </location>
</feature>
<dbReference type="AlphaFoldDB" id="A0A398CG16"/>
<feature type="transmembrane region" description="Helical" evidence="7">
    <location>
        <begin position="212"/>
        <end position="237"/>
    </location>
</feature>
<comment type="caution">
    <text evidence="9">The sequence shown here is derived from an EMBL/GenBank/DDBJ whole genome shotgun (WGS) entry which is preliminary data.</text>
</comment>
<dbReference type="EMBL" id="QXJM01000040">
    <property type="protein sequence ID" value="RIE01663.1"/>
    <property type="molecule type" value="Genomic_DNA"/>
</dbReference>
<dbReference type="InterPro" id="IPR000515">
    <property type="entry name" value="MetI-like"/>
</dbReference>
<comment type="subcellular location">
    <subcellularLocation>
        <location evidence="1 7">Cell membrane</location>
        <topology evidence="1 7">Multi-pass membrane protein</topology>
    </subcellularLocation>
</comment>
<evidence type="ECO:0000313" key="9">
    <source>
        <dbReference type="EMBL" id="RIE01663.1"/>
    </source>
</evidence>
<dbReference type="GO" id="GO:0005886">
    <property type="term" value="C:plasma membrane"/>
    <property type="evidence" value="ECO:0007669"/>
    <property type="project" value="UniProtKB-SubCell"/>
</dbReference>
<evidence type="ECO:0000256" key="3">
    <source>
        <dbReference type="ARBA" id="ARBA00022475"/>
    </source>
</evidence>
<evidence type="ECO:0000256" key="2">
    <source>
        <dbReference type="ARBA" id="ARBA00022448"/>
    </source>
</evidence>
<feature type="domain" description="ABC transmembrane type-1" evidence="8">
    <location>
        <begin position="46"/>
        <end position="237"/>
    </location>
</feature>
<dbReference type="InterPro" id="IPR035906">
    <property type="entry name" value="MetI-like_sf"/>
</dbReference>
<organism evidence="9 10">
    <name type="scientific">Cohnella faecalis</name>
    <dbReference type="NCBI Taxonomy" id="2315694"/>
    <lineage>
        <taxon>Bacteria</taxon>
        <taxon>Bacillati</taxon>
        <taxon>Bacillota</taxon>
        <taxon>Bacilli</taxon>
        <taxon>Bacillales</taxon>
        <taxon>Paenibacillaceae</taxon>
        <taxon>Cohnella</taxon>
    </lineage>
</organism>
<dbReference type="InterPro" id="IPR050901">
    <property type="entry name" value="BP-dep_ABC_trans_perm"/>
</dbReference>
<feature type="transmembrane region" description="Helical" evidence="7">
    <location>
        <begin position="114"/>
        <end position="132"/>
    </location>
</feature>
<evidence type="ECO:0000256" key="1">
    <source>
        <dbReference type="ARBA" id="ARBA00004651"/>
    </source>
</evidence>
<evidence type="ECO:0000256" key="6">
    <source>
        <dbReference type="ARBA" id="ARBA00023136"/>
    </source>
</evidence>
<keyword evidence="2 7" id="KW-0813">Transport</keyword>
<keyword evidence="6 7" id="KW-0472">Membrane</keyword>
<feature type="transmembrane region" description="Helical" evidence="7">
    <location>
        <begin position="170"/>
        <end position="192"/>
    </location>
</feature>
<feature type="transmembrane region" description="Helical" evidence="7">
    <location>
        <begin position="83"/>
        <end position="108"/>
    </location>
</feature>
<keyword evidence="10" id="KW-1185">Reference proteome</keyword>
<gene>
    <name evidence="9" type="ORF">D3H35_22400</name>
</gene>
<dbReference type="PANTHER" id="PTHR32243:SF34">
    <property type="entry name" value="GALACTOOLIGOSACCHARIDES TRANSPORT SYSTEM PERMEASE PROTEIN GANQ"/>
    <property type="match status" value="1"/>
</dbReference>
<evidence type="ECO:0000313" key="10">
    <source>
        <dbReference type="Proteomes" id="UP000266340"/>
    </source>
</evidence>
<dbReference type="Gene3D" id="1.10.3720.10">
    <property type="entry name" value="MetI-like"/>
    <property type="match status" value="1"/>
</dbReference>
<name>A0A398CG16_9BACL</name>
<keyword evidence="3" id="KW-1003">Cell membrane</keyword>
<keyword evidence="4 7" id="KW-0812">Transmembrane</keyword>
<accession>A0A398CG16</accession>
<dbReference type="Pfam" id="PF00528">
    <property type="entry name" value="BPD_transp_1"/>
    <property type="match status" value="1"/>
</dbReference>
<dbReference type="PROSITE" id="PS50928">
    <property type="entry name" value="ABC_TM1"/>
    <property type="match status" value="1"/>
</dbReference>
<evidence type="ECO:0000256" key="7">
    <source>
        <dbReference type="RuleBase" id="RU363032"/>
    </source>
</evidence>